<organism evidence="9 10">
    <name type="scientific">Fukomys damarensis</name>
    <name type="common">Damaraland mole rat</name>
    <name type="synonym">Cryptomys damarensis</name>
    <dbReference type="NCBI Taxonomy" id="885580"/>
    <lineage>
        <taxon>Eukaryota</taxon>
        <taxon>Metazoa</taxon>
        <taxon>Chordata</taxon>
        <taxon>Craniata</taxon>
        <taxon>Vertebrata</taxon>
        <taxon>Euteleostomi</taxon>
        <taxon>Mammalia</taxon>
        <taxon>Eutheria</taxon>
        <taxon>Euarchontoglires</taxon>
        <taxon>Glires</taxon>
        <taxon>Rodentia</taxon>
        <taxon>Hystricomorpha</taxon>
        <taxon>Bathyergidae</taxon>
        <taxon>Fukomys</taxon>
    </lineage>
</organism>
<dbReference type="GO" id="GO:0006879">
    <property type="term" value="P:intracellular iron ion homeostasis"/>
    <property type="evidence" value="ECO:0007669"/>
    <property type="project" value="UniProtKB-KW"/>
</dbReference>
<dbReference type="PANTHER" id="PTHR11431:SF47">
    <property type="entry name" value="FERRITIN LIGHT CHAIN"/>
    <property type="match status" value="1"/>
</dbReference>
<dbReference type="STRING" id="885580.ENSFDAP00000012350"/>
<evidence type="ECO:0000256" key="3">
    <source>
        <dbReference type="ARBA" id="ARBA00022723"/>
    </source>
</evidence>
<dbReference type="InterPro" id="IPR008331">
    <property type="entry name" value="Ferritin_DPS_dom"/>
</dbReference>
<evidence type="ECO:0000256" key="1">
    <source>
        <dbReference type="ARBA" id="ARBA00007513"/>
    </source>
</evidence>
<dbReference type="GO" id="GO:0008198">
    <property type="term" value="F:ferrous iron binding"/>
    <property type="evidence" value="ECO:0007669"/>
    <property type="project" value="TreeGrafter"/>
</dbReference>
<evidence type="ECO:0000259" key="8">
    <source>
        <dbReference type="PROSITE" id="PS50905"/>
    </source>
</evidence>
<dbReference type="InterPro" id="IPR001519">
    <property type="entry name" value="Ferritin"/>
</dbReference>
<keyword evidence="2 7" id="KW-0409">Iron storage</keyword>
<keyword evidence="10" id="KW-1185">Reference proteome</keyword>
<proteinExistence type="inferred from homology"/>
<evidence type="ECO:0000256" key="6">
    <source>
        <dbReference type="PIRSR" id="PIRSR601519-1"/>
    </source>
</evidence>
<dbReference type="AlphaFoldDB" id="A0A091D4J9"/>
<dbReference type="Gene3D" id="1.20.1260.10">
    <property type="match status" value="1"/>
</dbReference>
<dbReference type="GO" id="GO:0044754">
    <property type="term" value="C:autolysosome"/>
    <property type="evidence" value="ECO:0007669"/>
    <property type="project" value="UniProtKB-SubCell"/>
</dbReference>
<evidence type="ECO:0000256" key="4">
    <source>
        <dbReference type="ARBA" id="ARBA00023004"/>
    </source>
</evidence>
<dbReference type="InterPro" id="IPR009078">
    <property type="entry name" value="Ferritin-like_SF"/>
</dbReference>
<comment type="similarity">
    <text evidence="1 7">Belongs to the ferritin family.</text>
</comment>
<dbReference type="InterPro" id="IPR009040">
    <property type="entry name" value="Ferritin-like_diiron"/>
</dbReference>
<dbReference type="GO" id="GO:0008199">
    <property type="term" value="F:ferric iron binding"/>
    <property type="evidence" value="ECO:0007669"/>
    <property type="project" value="InterPro"/>
</dbReference>
<dbReference type="Pfam" id="PF00210">
    <property type="entry name" value="Ferritin"/>
    <property type="match status" value="1"/>
</dbReference>
<evidence type="ECO:0000256" key="2">
    <source>
        <dbReference type="ARBA" id="ARBA00022434"/>
    </source>
</evidence>
<evidence type="ECO:0000313" key="10">
    <source>
        <dbReference type="Proteomes" id="UP000028990"/>
    </source>
</evidence>
<keyword evidence="3 6" id="KW-0479">Metal-binding</keyword>
<dbReference type="GO" id="GO:0006826">
    <property type="term" value="P:iron ion transport"/>
    <property type="evidence" value="ECO:0007669"/>
    <property type="project" value="InterPro"/>
</dbReference>
<evidence type="ECO:0000256" key="7">
    <source>
        <dbReference type="RuleBase" id="RU361145"/>
    </source>
</evidence>
<dbReference type="Proteomes" id="UP000028990">
    <property type="component" value="Unassembled WGS sequence"/>
</dbReference>
<name>A0A091D4J9_FUKDA</name>
<comment type="function">
    <text evidence="7">Stores iron in a soluble, non-toxic, readily available form. Important for iron homeostasis. Iron is taken up in the ferrous form and deposited as ferric hydroxides after oxidation.</text>
</comment>
<evidence type="ECO:0000256" key="5">
    <source>
        <dbReference type="ARBA" id="ARBA00044942"/>
    </source>
</evidence>
<sequence length="66" mass="7561">MSHFFWKLAKEKREGAQHHLNVQNQRGGRVLFQDVQKPSENEWGKTLGAMETALALEKNLNQALTV</sequence>
<accession>A0A091D4J9</accession>
<dbReference type="SUPFAM" id="SSF47240">
    <property type="entry name" value="Ferritin-like"/>
    <property type="match status" value="1"/>
</dbReference>
<comment type="subcellular location">
    <subcellularLocation>
        <location evidence="5">Autolysosome</location>
    </subcellularLocation>
</comment>
<dbReference type="InterPro" id="IPR012347">
    <property type="entry name" value="Ferritin-like"/>
</dbReference>
<dbReference type="EMBL" id="KN123358">
    <property type="protein sequence ID" value="KFO25433.1"/>
    <property type="molecule type" value="Genomic_DNA"/>
</dbReference>
<evidence type="ECO:0000313" key="9">
    <source>
        <dbReference type="EMBL" id="KFO25433.1"/>
    </source>
</evidence>
<dbReference type="PANTHER" id="PTHR11431">
    <property type="entry name" value="FERRITIN"/>
    <property type="match status" value="1"/>
</dbReference>
<dbReference type="PROSITE" id="PS50905">
    <property type="entry name" value="FERRITIN_LIKE"/>
    <property type="match status" value="1"/>
</dbReference>
<dbReference type="OMA" id="MAYYFEW"/>
<feature type="domain" description="Ferritin-like diiron" evidence="8">
    <location>
        <begin position="1"/>
        <end position="66"/>
    </location>
</feature>
<feature type="binding site" evidence="6">
    <location>
        <position position="57"/>
    </location>
    <ligand>
        <name>Fe cation</name>
        <dbReference type="ChEBI" id="CHEBI:24875"/>
        <label>1</label>
    </ligand>
</feature>
<reference evidence="9 10" key="1">
    <citation type="submission" date="2013-11" db="EMBL/GenBank/DDBJ databases">
        <title>The Damaraland mole rat (Fukomys damarensis) genome and evolution of African mole rats.</title>
        <authorList>
            <person name="Gladyshev V.N."/>
            <person name="Fang X."/>
        </authorList>
    </citation>
    <scope>NUCLEOTIDE SEQUENCE [LARGE SCALE GENOMIC DNA]</scope>
    <source>
        <tissue evidence="9">Liver</tissue>
    </source>
</reference>
<gene>
    <name evidence="9" type="ORF">H920_13194</name>
</gene>
<protein>
    <recommendedName>
        <fullName evidence="7">Ferritin</fullName>
    </recommendedName>
</protein>
<keyword evidence="4 6" id="KW-0408">Iron</keyword>